<evidence type="ECO:0000313" key="1">
    <source>
        <dbReference type="EMBL" id="KKL08566.1"/>
    </source>
</evidence>
<reference evidence="1" key="1">
    <citation type="journal article" date="2015" name="Nature">
        <title>Complex archaea that bridge the gap between prokaryotes and eukaryotes.</title>
        <authorList>
            <person name="Spang A."/>
            <person name="Saw J.H."/>
            <person name="Jorgensen S.L."/>
            <person name="Zaremba-Niedzwiedzka K."/>
            <person name="Martijn J."/>
            <person name="Lind A.E."/>
            <person name="van Eijk R."/>
            <person name="Schleper C."/>
            <person name="Guy L."/>
            <person name="Ettema T.J."/>
        </authorList>
    </citation>
    <scope>NUCLEOTIDE SEQUENCE</scope>
</reference>
<evidence type="ECO:0008006" key="2">
    <source>
        <dbReference type="Google" id="ProtNLM"/>
    </source>
</evidence>
<sequence length="205" mass="22290">DATGDGKPDAIFLAANGELRVFENPGALHRPWRAGPVRRLWQSPHVPATAAFGRWGDNGKPHVMVVRGNGCTRYALDPEGGPPADHERLTGKRLGAYHKTHRRGLKNILATPIDINGDGRRDLFVLAEGGGLLLVNRGLGTYLVDPKASGAVTSHGRHRVPFKLTPTTPWTAADMHGDRFEELLILTADGRLYEIGNPPPPRKTN</sequence>
<dbReference type="InterPro" id="IPR028994">
    <property type="entry name" value="Integrin_alpha_N"/>
</dbReference>
<proteinExistence type="predicted"/>
<protein>
    <recommendedName>
        <fullName evidence="2">VCBS repeat-containing protein</fullName>
    </recommendedName>
</protein>
<accession>A0A0F9CSF8</accession>
<feature type="non-terminal residue" evidence="1">
    <location>
        <position position="1"/>
    </location>
</feature>
<dbReference type="EMBL" id="LAZR01042830">
    <property type="protein sequence ID" value="KKL08566.1"/>
    <property type="molecule type" value="Genomic_DNA"/>
</dbReference>
<dbReference type="AlphaFoldDB" id="A0A0F9CSF8"/>
<comment type="caution">
    <text evidence="1">The sequence shown here is derived from an EMBL/GenBank/DDBJ whole genome shotgun (WGS) entry which is preliminary data.</text>
</comment>
<dbReference type="SUPFAM" id="SSF69318">
    <property type="entry name" value="Integrin alpha N-terminal domain"/>
    <property type="match status" value="1"/>
</dbReference>
<organism evidence="1">
    <name type="scientific">marine sediment metagenome</name>
    <dbReference type="NCBI Taxonomy" id="412755"/>
    <lineage>
        <taxon>unclassified sequences</taxon>
        <taxon>metagenomes</taxon>
        <taxon>ecological metagenomes</taxon>
    </lineage>
</organism>
<gene>
    <name evidence="1" type="ORF">LCGC14_2574590</name>
</gene>
<name>A0A0F9CSF8_9ZZZZ</name>